<dbReference type="InterPro" id="IPR027417">
    <property type="entry name" value="P-loop_NTPase"/>
</dbReference>
<dbReference type="SMART" id="SM00490">
    <property type="entry name" value="HELICc"/>
    <property type="match status" value="1"/>
</dbReference>
<protein>
    <submittedName>
        <fullName evidence="3">DEAD/DEAH box helicase family protein</fullName>
    </submittedName>
</protein>
<comment type="caution">
    <text evidence="3">The sequence shown here is derived from an EMBL/GenBank/DDBJ whole genome shotgun (WGS) entry which is preliminary data.</text>
</comment>
<keyword evidence="3" id="KW-0067">ATP-binding</keyword>
<proteinExistence type="predicted"/>
<accession>A0ABS2GMX0</accession>
<organism evidence="3 4">
    <name type="scientific">Hydrogenoanaerobacterium saccharovorans</name>
    <dbReference type="NCBI Taxonomy" id="474960"/>
    <lineage>
        <taxon>Bacteria</taxon>
        <taxon>Bacillati</taxon>
        <taxon>Bacillota</taxon>
        <taxon>Clostridia</taxon>
        <taxon>Eubacteriales</taxon>
        <taxon>Oscillospiraceae</taxon>
        <taxon>Hydrogenoanaerobacterium</taxon>
    </lineage>
</organism>
<dbReference type="PANTHER" id="PTHR47396">
    <property type="entry name" value="TYPE I RESTRICTION ENZYME ECOKI R PROTEIN"/>
    <property type="match status" value="1"/>
</dbReference>
<dbReference type="CDD" id="cd00085">
    <property type="entry name" value="HNHc"/>
    <property type="match status" value="1"/>
</dbReference>
<evidence type="ECO:0000259" key="2">
    <source>
        <dbReference type="PROSITE" id="PS51194"/>
    </source>
</evidence>
<dbReference type="SUPFAM" id="SSF52540">
    <property type="entry name" value="P-loop containing nucleoside triphosphate hydrolases"/>
    <property type="match status" value="1"/>
</dbReference>
<evidence type="ECO:0000313" key="4">
    <source>
        <dbReference type="Proteomes" id="UP000724149"/>
    </source>
</evidence>
<dbReference type="PANTHER" id="PTHR47396:SF1">
    <property type="entry name" value="ATP-DEPENDENT HELICASE IRC3-RELATED"/>
    <property type="match status" value="1"/>
</dbReference>
<dbReference type="Pfam" id="PF04851">
    <property type="entry name" value="ResIII"/>
    <property type="match status" value="1"/>
</dbReference>
<feature type="domain" description="Helicase ATP-binding" evidence="1">
    <location>
        <begin position="40"/>
        <end position="214"/>
    </location>
</feature>
<dbReference type="Proteomes" id="UP000724149">
    <property type="component" value="Unassembled WGS sequence"/>
</dbReference>
<dbReference type="InterPro" id="IPR002711">
    <property type="entry name" value="HNH"/>
</dbReference>
<dbReference type="Gene3D" id="1.10.30.50">
    <property type="match status" value="1"/>
</dbReference>
<keyword evidence="3" id="KW-0547">Nucleotide-binding</keyword>
<dbReference type="InterPro" id="IPR001650">
    <property type="entry name" value="Helicase_C-like"/>
</dbReference>
<dbReference type="Gene3D" id="3.40.50.300">
    <property type="entry name" value="P-loop containing nucleotide triphosphate hydrolases"/>
    <property type="match status" value="2"/>
</dbReference>
<reference evidence="3 4" key="1">
    <citation type="journal article" date="2021" name="Sci. Rep.">
        <title>The distribution of antibiotic resistance genes in chicken gut microbiota commensals.</title>
        <authorList>
            <person name="Juricova H."/>
            <person name="Matiasovicova J."/>
            <person name="Kubasova T."/>
            <person name="Cejkova D."/>
            <person name="Rychlik I."/>
        </authorList>
    </citation>
    <scope>NUCLEOTIDE SEQUENCE [LARGE SCALE GENOMIC DNA]</scope>
    <source>
        <strain evidence="3 4">An564</strain>
    </source>
</reference>
<dbReference type="PROSITE" id="PS51194">
    <property type="entry name" value="HELICASE_CTER"/>
    <property type="match status" value="1"/>
</dbReference>
<dbReference type="InterPro" id="IPR006935">
    <property type="entry name" value="Helicase/UvrB_N"/>
</dbReference>
<gene>
    <name evidence="3" type="ORF">H9X81_08690</name>
</gene>
<evidence type="ECO:0000259" key="1">
    <source>
        <dbReference type="PROSITE" id="PS51192"/>
    </source>
</evidence>
<feature type="domain" description="Helicase C-terminal" evidence="2">
    <location>
        <begin position="291"/>
        <end position="474"/>
    </location>
</feature>
<dbReference type="Pfam" id="PF00271">
    <property type="entry name" value="Helicase_C"/>
    <property type="match status" value="1"/>
</dbReference>
<dbReference type="InterPro" id="IPR050742">
    <property type="entry name" value="Helicase_Restrict-Modif_Enz"/>
</dbReference>
<dbReference type="SMART" id="SM00507">
    <property type="entry name" value="HNHc"/>
    <property type="match status" value="1"/>
</dbReference>
<dbReference type="Pfam" id="PF01844">
    <property type="entry name" value="HNH"/>
    <property type="match status" value="1"/>
</dbReference>
<dbReference type="InterPro" id="IPR014001">
    <property type="entry name" value="Helicase_ATP-bd"/>
</dbReference>
<dbReference type="PROSITE" id="PS51192">
    <property type="entry name" value="HELICASE_ATP_BIND_1"/>
    <property type="match status" value="1"/>
</dbReference>
<sequence length="756" mass="86386">MNNGRDFVEVRSNGSVFPKRGTNPRTLYAHQTEAMRCMDKINQESSYSTLIVLPTGGGKTYTAALWLLKNAIDRKKKILWIAHRQMLLDQAAESFQTYAYAEVIPHISSFCFRIVSGSSSHDRTSDIRPQDSLLIASKDSIGRHLERLDAWLQGEQELYLVMDEAHHSTAKTYRRIIDYVKAKVPHVKLIGLTATPFRTAESEQGLLARIYQDGIRDGRVVHGDVGITYQISLKELISRRILAKPIFESYYTDEQYGGSLGVDALESIQRLDVLPENIVEQMVQSAPRNKLIVETYKANPEKYGQTLVFAVSVPHAVQLASLFRKAGIAADYVVSELRDPVTGVTVSREDNERKLEEYRKGNLQVLVNVNILTEGVDLPRTRTVFLARPTVSTILMTQMVGRALRGPAAGGDASAYIVSFIDEWNEHIAWVNPESLFVGDNDFEDSRTERVQHILRLVSISKIEEFASILDDSVDTTLLERVPFEERIPVGMYAFSYLEENGMDHTDQVMVYNSTQEAYRQLMESLPALFESFGAEEEYLSEEQLREMERQCRDTFFCGEMIPPYEPQDVRNILKYYAQYEAAPAFYTFEEIDRSRLDVAAIARKIWDERMTAQEETAYLNALWDSGDDNMLKLFFGRKLYFLKQLQIERMKLMYPDIYEEQGSNVEFGRRKLEDLPLYEIGKINPELEKKLRDEAFEKSKNEKGEYQCACCGRTGTSRVAFQVDHIVPMNAGGKTVPENLQILCRQCNGEKSDRI</sequence>
<keyword evidence="3" id="KW-0378">Hydrolase</keyword>
<dbReference type="SMART" id="SM00487">
    <property type="entry name" value="DEXDc"/>
    <property type="match status" value="1"/>
</dbReference>
<evidence type="ECO:0000313" key="3">
    <source>
        <dbReference type="EMBL" id="MBM6923762.1"/>
    </source>
</evidence>
<keyword evidence="3" id="KW-0347">Helicase</keyword>
<dbReference type="RefSeq" id="WP_204721323.1">
    <property type="nucleotide sequence ID" value="NZ_JACSNR010000008.1"/>
</dbReference>
<dbReference type="InterPro" id="IPR003615">
    <property type="entry name" value="HNH_nuc"/>
</dbReference>
<dbReference type="GO" id="GO:0004386">
    <property type="term" value="F:helicase activity"/>
    <property type="evidence" value="ECO:0007669"/>
    <property type="project" value="UniProtKB-KW"/>
</dbReference>
<name>A0ABS2GMX0_9FIRM</name>
<dbReference type="EMBL" id="JACSNR010000008">
    <property type="protein sequence ID" value="MBM6923762.1"/>
    <property type="molecule type" value="Genomic_DNA"/>
</dbReference>
<keyword evidence="4" id="KW-1185">Reference proteome</keyword>